<accession>A0A2T0XG75</accession>
<evidence type="ECO:0000313" key="1">
    <source>
        <dbReference type="EMBL" id="PRY97917.1"/>
    </source>
</evidence>
<comment type="caution">
    <text evidence="1">The sequence shown here is derived from an EMBL/GenBank/DDBJ whole genome shotgun (WGS) entry which is preliminary data.</text>
</comment>
<dbReference type="SUPFAM" id="SSF52096">
    <property type="entry name" value="ClpP/crotonase"/>
    <property type="match status" value="1"/>
</dbReference>
<dbReference type="InterPro" id="IPR001753">
    <property type="entry name" value="Enoyl-CoA_hydra/iso"/>
</dbReference>
<dbReference type="EMBL" id="PVTV01000013">
    <property type="protein sequence ID" value="PRY97917.1"/>
    <property type="molecule type" value="Genomic_DNA"/>
</dbReference>
<evidence type="ECO:0000313" key="2">
    <source>
        <dbReference type="Proteomes" id="UP000238308"/>
    </source>
</evidence>
<dbReference type="PANTHER" id="PTHR11941:SF54">
    <property type="entry name" value="ENOYL-COA HYDRATASE, MITOCHONDRIAL"/>
    <property type="match status" value="1"/>
</dbReference>
<name>A0A2T0XG75_9BURK</name>
<dbReference type="GO" id="GO:0003824">
    <property type="term" value="F:catalytic activity"/>
    <property type="evidence" value="ECO:0007669"/>
    <property type="project" value="UniProtKB-ARBA"/>
</dbReference>
<dbReference type="NCBIfam" id="NF006699">
    <property type="entry name" value="PRK09245.1"/>
    <property type="match status" value="1"/>
</dbReference>
<dbReference type="OrthoDB" id="8524220at2"/>
<dbReference type="PANTHER" id="PTHR11941">
    <property type="entry name" value="ENOYL-COA HYDRATASE-RELATED"/>
    <property type="match status" value="1"/>
</dbReference>
<dbReference type="Pfam" id="PF00378">
    <property type="entry name" value="ECH_1"/>
    <property type="match status" value="1"/>
</dbReference>
<organism evidence="1 2">
    <name type="scientific">Jezberella montanilacus</name>
    <dbReference type="NCBI Taxonomy" id="323426"/>
    <lineage>
        <taxon>Bacteria</taxon>
        <taxon>Pseudomonadati</taxon>
        <taxon>Pseudomonadota</taxon>
        <taxon>Betaproteobacteria</taxon>
        <taxon>Burkholderiales</taxon>
        <taxon>Alcaligenaceae</taxon>
        <taxon>Jezberella</taxon>
    </lineage>
</organism>
<dbReference type="InterPro" id="IPR029045">
    <property type="entry name" value="ClpP/crotonase-like_dom_sf"/>
</dbReference>
<dbReference type="RefSeq" id="WP_106227496.1">
    <property type="nucleotide sequence ID" value="NZ_PVTV01000013.1"/>
</dbReference>
<dbReference type="Proteomes" id="UP000238308">
    <property type="component" value="Unassembled WGS sequence"/>
</dbReference>
<dbReference type="CDD" id="cd06558">
    <property type="entry name" value="crotonase-like"/>
    <property type="match status" value="1"/>
</dbReference>
<dbReference type="Gene3D" id="3.90.226.10">
    <property type="entry name" value="2-enoyl-CoA Hydratase, Chain A, domain 1"/>
    <property type="match status" value="1"/>
</dbReference>
<reference evidence="1 2" key="1">
    <citation type="submission" date="2018-03" db="EMBL/GenBank/DDBJ databases">
        <title>Genomic Encyclopedia of Type Strains, Phase III (KMG-III): the genomes of soil and plant-associated and newly described type strains.</title>
        <authorList>
            <person name="Whitman W."/>
        </authorList>
    </citation>
    <scope>NUCLEOTIDE SEQUENCE [LARGE SCALE GENOMIC DNA]</scope>
    <source>
        <strain evidence="1 2">MWH-P2sevCIIIb</strain>
    </source>
</reference>
<sequence>MNEVVKYEQDELGVVTLTLNHPETRNALTGTGITEGILAACDRIEHDPTVRAVIITATGTVFSSGGKIDEMKRQIGDGFSSAVLRQEYRHGIQRLPLAVHQIEVPVIAAVNGPAVGAGCDLACMCDVRVASDKATFAESFVKVGIVPGDGGAWFLPRVIGMARAAEMSFTGEPIDAQTALDWGMVSRVVAPEDLLVTAQTLARKMAVNSPHAVRMTKRLLREGQTSSLANLLELSAAYQAIVHKTEEHAAIVNDFMAKKAARQADRK</sequence>
<protein>
    <submittedName>
        <fullName evidence="1">Short chain enoyl-CoA hydratase /enoyl-CoA hydratase</fullName>
    </submittedName>
</protein>
<dbReference type="AlphaFoldDB" id="A0A2T0XG75"/>
<keyword evidence="2" id="KW-1185">Reference proteome</keyword>
<gene>
    <name evidence="1" type="ORF">BCM14_1630</name>
</gene>
<dbReference type="GO" id="GO:0006635">
    <property type="term" value="P:fatty acid beta-oxidation"/>
    <property type="evidence" value="ECO:0007669"/>
    <property type="project" value="TreeGrafter"/>
</dbReference>
<proteinExistence type="predicted"/>